<evidence type="ECO:0000313" key="1">
    <source>
        <dbReference type="EMBL" id="TKK79836.1"/>
    </source>
</evidence>
<dbReference type="AlphaFoldDB" id="A0A4U3LY53"/>
<reference evidence="1 2" key="1">
    <citation type="submission" date="2019-04" db="EMBL/GenBank/DDBJ databases">
        <title>Kribbella sp. NEAU-THZ 27 nov., a novel actinomycete isolated from soil.</title>
        <authorList>
            <person name="Duan L."/>
        </authorList>
    </citation>
    <scope>NUCLEOTIDE SEQUENCE [LARGE SCALE GENOMIC DNA]</scope>
    <source>
        <strain evidence="2">NEAU-THZ27</strain>
    </source>
</reference>
<evidence type="ECO:0000313" key="2">
    <source>
        <dbReference type="Proteomes" id="UP000305836"/>
    </source>
</evidence>
<comment type="caution">
    <text evidence="1">The sequence shown here is derived from an EMBL/GenBank/DDBJ whole genome shotgun (WGS) entry which is preliminary data.</text>
</comment>
<accession>A0A4U3LY53</accession>
<dbReference type="OrthoDB" id="3495027at2"/>
<protein>
    <submittedName>
        <fullName evidence="1">Uncharacterized protein</fullName>
    </submittedName>
</protein>
<organism evidence="1 2">
    <name type="scientific">Kribbella jiaozuonensis</name>
    <dbReference type="NCBI Taxonomy" id="2575441"/>
    <lineage>
        <taxon>Bacteria</taxon>
        <taxon>Bacillati</taxon>
        <taxon>Actinomycetota</taxon>
        <taxon>Actinomycetes</taxon>
        <taxon>Propionibacteriales</taxon>
        <taxon>Kribbellaceae</taxon>
        <taxon>Kribbella</taxon>
    </lineage>
</organism>
<dbReference type="EMBL" id="SZPZ01000002">
    <property type="protein sequence ID" value="TKK79836.1"/>
    <property type="molecule type" value="Genomic_DNA"/>
</dbReference>
<dbReference type="Proteomes" id="UP000305836">
    <property type="component" value="Unassembled WGS sequence"/>
</dbReference>
<proteinExistence type="predicted"/>
<name>A0A4U3LY53_9ACTN</name>
<keyword evidence="2" id="KW-1185">Reference proteome</keyword>
<gene>
    <name evidence="1" type="ORF">FDA38_15825</name>
</gene>
<sequence>MTVVDSGVSDNAARVQAWPLAQLKLAGITPRPVRRFVEVCGEEGAQAAIARVLLWPLSRQLPGHRNALTQVWSPETIYPGSDPSPQPDRPVSYGQCGVTSAWLIQQMSWLRRLRAEYCVGHIDFDRGRQRSEVHCWVEIGSANSAKRWVIDLTFDQFGDRRSKPVVFARHECLVNQLIEYKAEDRIRPRKVRHDDVWGRYQLLRAATDELWRSRKAKPGS</sequence>
<dbReference type="RefSeq" id="WP_137254783.1">
    <property type="nucleotide sequence ID" value="NZ_JBHSPQ010000001.1"/>
</dbReference>